<dbReference type="GO" id="GO:0033592">
    <property type="term" value="F:RNA strand annealing activity"/>
    <property type="evidence" value="ECO:0007669"/>
    <property type="project" value="TreeGrafter"/>
</dbReference>
<feature type="short sequence motif" description="Q motif" evidence="6">
    <location>
        <begin position="2"/>
        <end position="30"/>
    </location>
</feature>
<dbReference type="InterPro" id="IPR014001">
    <property type="entry name" value="Helicase_ATP-bd"/>
</dbReference>
<dbReference type="KEGG" id="lsj:LSJ_1103c"/>
<dbReference type="RefSeq" id="WP_034983701.1">
    <property type="nucleotide sequence ID" value="NZ_CP007646.1"/>
</dbReference>
<protein>
    <recommendedName>
        <fullName evidence="5">DEAD-box ATP-dependent RNA helicase CshB</fullName>
        <ecNumber evidence="5">3.6.4.13</ecNumber>
    </recommendedName>
</protein>
<dbReference type="CDD" id="cd00268">
    <property type="entry name" value="DEADc"/>
    <property type="match status" value="1"/>
</dbReference>
<evidence type="ECO:0000259" key="10">
    <source>
        <dbReference type="PROSITE" id="PS51195"/>
    </source>
</evidence>
<dbReference type="PANTHER" id="PTHR47963">
    <property type="entry name" value="DEAD-BOX ATP-DEPENDENT RNA HELICASE 47, MITOCHONDRIAL"/>
    <property type="match status" value="1"/>
</dbReference>
<dbReference type="InterPro" id="IPR030881">
    <property type="entry name" value="CshB"/>
</dbReference>
<dbReference type="PANTHER" id="PTHR47963:SF1">
    <property type="entry name" value="DEAD-BOX ATP-DEPENDENT RNA HELICASE CSHB"/>
    <property type="match status" value="1"/>
</dbReference>
<evidence type="ECO:0000259" key="8">
    <source>
        <dbReference type="PROSITE" id="PS51192"/>
    </source>
</evidence>
<dbReference type="Pfam" id="PF00270">
    <property type="entry name" value="DEAD"/>
    <property type="match status" value="1"/>
</dbReference>
<dbReference type="EC" id="3.6.4.13" evidence="5"/>
<reference evidence="11 14" key="1">
    <citation type="journal article" date="2014" name="BMC Genomics">
        <title>Unusual genome complexity in Lactobacillus salivarius JCM1046.</title>
        <authorList>
            <person name="Raftis E.J."/>
            <person name="Forde B.M."/>
            <person name="Claesson M.J."/>
            <person name="O'Toole P.W."/>
        </authorList>
    </citation>
    <scope>NUCLEOTIDE SEQUENCE [LARGE SCALE GENOMIC DNA]</scope>
    <source>
        <strain evidence="11 14">JCM1046</strain>
    </source>
</reference>
<comment type="catalytic activity">
    <reaction evidence="5">
        <text>ATP + H2O = ADP + phosphate + H(+)</text>
        <dbReference type="Rhea" id="RHEA:13065"/>
        <dbReference type="ChEBI" id="CHEBI:15377"/>
        <dbReference type="ChEBI" id="CHEBI:15378"/>
        <dbReference type="ChEBI" id="CHEBI:30616"/>
        <dbReference type="ChEBI" id="CHEBI:43474"/>
        <dbReference type="ChEBI" id="CHEBI:456216"/>
        <dbReference type="EC" id="3.6.4.13"/>
    </reaction>
</comment>
<keyword evidence="5" id="KW-0963">Cytoplasm</keyword>
<comment type="subcellular location">
    <subcellularLocation>
        <location evidence="5">Cytoplasm</location>
    </subcellularLocation>
</comment>
<dbReference type="InterPro" id="IPR027417">
    <property type="entry name" value="P-loop_NTPase"/>
</dbReference>
<evidence type="ECO:0000313" key="15">
    <source>
        <dbReference type="Proteomes" id="UP000195378"/>
    </source>
</evidence>
<feature type="domain" description="DEAD-box RNA helicase Q" evidence="10">
    <location>
        <begin position="2"/>
        <end position="30"/>
    </location>
</feature>
<dbReference type="InterPro" id="IPR014014">
    <property type="entry name" value="RNA_helicase_DEAD_Q_motif"/>
</dbReference>
<dbReference type="EMBL" id="CP007646">
    <property type="protein sequence ID" value="AIR10776.1"/>
    <property type="molecule type" value="Genomic_DNA"/>
</dbReference>
<reference evidence="13 16" key="2">
    <citation type="submission" date="2016-05" db="EMBL/GenBank/DDBJ databases">
        <authorList>
            <person name="Lee J.-Y."/>
            <person name="Kim E.B."/>
            <person name="Choi Y.-J."/>
        </authorList>
    </citation>
    <scope>NUCLEOTIDE SEQUENCE [LARGE SCALE GENOMIC DNA]</scope>
    <source>
        <strain evidence="13 16">KLA006</strain>
    </source>
</reference>
<evidence type="ECO:0000259" key="9">
    <source>
        <dbReference type="PROSITE" id="PS51194"/>
    </source>
</evidence>
<sequence>MANFREFNFKEYIYQALDEINFKEPTEVQARLIPTILKGKSVVGQSQTGSGKTHTFLLPIFQNLNAQKDEVQAVITTPSRELAYQIYEAAKQLAKFSPEDIWIQNYVGGTDKQRQIEKLKSHQPQLVIGTPGRILDLVRENALDIHNAHYLVVDEADMTLDLGFLKETDAIASALPKDLQMLVFSATIPEKLRPFLRKYMYNPVIEVVANKHIISPTIDNWLVSTKGRDRNKLIYDLLTMGEPYLALVFANTKERADELTNYLRSQGLKVAKVHGGIQPRQRKRIMREIQNLDYQFVVATDLAARGIDIEGVSHVINDDIPEDLEFFVHRVGRTGRNGMKGTAITLYEPSEEKLIDELESMGVHFVPKAVKNGEIVDSYDRNRREKRQTRKESMDPKLRGFVKKEKKKRKPGYKKKIKRAIKRDEQQKRRIARRQARKMK</sequence>
<proteinExistence type="inferred from homology"/>
<dbReference type="SMART" id="SM00487">
    <property type="entry name" value="DEXDc"/>
    <property type="match status" value="1"/>
</dbReference>
<evidence type="ECO:0000256" key="6">
    <source>
        <dbReference type="PROSITE-ProRule" id="PRU00552"/>
    </source>
</evidence>
<evidence type="ECO:0000313" key="12">
    <source>
        <dbReference type="EMBL" id="ARU19115.1"/>
    </source>
</evidence>
<keyword evidence="4 5" id="KW-0067">ATP-binding</keyword>
<dbReference type="InterPro" id="IPR011545">
    <property type="entry name" value="DEAD/DEAH_box_helicase_dom"/>
</dbReference>
<evidence type="ECO:0000313" key="13">
    <source>
        <dbReference type="EMBL" id="PAY45437.1"/>
    </source>
</evidence>
<feature type="compositionally biased region" description="Basic residues" evidence="7">
    <location>
        <begin position="429"/>
        <end position="440"/>
    </location>
</feature>
<dbReference type="InterPro" id="IPR050547">
    <property type="entry name" value="DEAD_box_RNA_helicases"/>
</dbReference>
<reference evidence="12 15" key="3">
    <citation type="submission" date="2017-04" db="EMBL/GenBank/DDBJ databases">
        <title>Complete genome sequence of Lactobacillus salivarius ZLS006, a probiotic strain isolated from healthy piglet.</title>
        <authorList>
            <person name="Zhang D."/>
        </authorList>
    </citation>
    <scope>NUCLEOTIDE SEQUENCE [LARGE SCALE GENOMIC DNA]</scope>
    <source>
        <strain evidence="12 15">ZLS006</strain>
    </source>
</reference>
<evidence type="ECO:0000256" key="4">
    <source>
        <dbReference type="ARBA" id="ARBA00022840"/>
    </source>
</evidence>
<feature type="region of interest" description="Disordered" evidence="7">
    <location>
        <begin position="382"/>
        <end position="440"/>
    </location>
</feature>
<evidence type="ECO:0000256" key="1">
    <source>
        <dbReference type="ARBA" id="ARBA00022741"/>
    </source>
</evidence>
<dbReference type="AlphaFoldDB" id="A0A089QIH0"/>
<dbReference type="InterPro" id="IPR044742">
    <property type="entry name" value="DEAD/DEAH_RhlB"/>
</dbReference>
<dbReference type="GO" id="GO:0005524">
    <property type="term" value="F:ATP binding"/>
    <property type="evidence" value="ECO:0007669"/>
    <property type="project" value="UniProtKB-UniRule"/>
</dbReference>
<keyword evidence="5" id="KW-0694">RNA-binding</keyword>
<dbReference type="GO" id="GO:0009409">
    <property type="term" value="P:response to cold"/>
    <property type="evidence" value="ECO:0007669"/>
    <property type="project" value="InterPro"/>
</dbReference>
<evidence type="ECO:0000256" key="2">
    <source>
        <dbReference type="ARBA" id="ARBA00022801"/>
    </source>
</evidence>
<dbReference type="PROSITE" id="PS51194">
    <property type="entry name" value="HELICASE_CTER"/>
    <property type="match status" value="1"/>
</dbReference>
<dbReference type="Proteomes" id="UP000029488">
    <property type="component" value="Chromosome"/>
</dbReference>
<evidence type="ECO:0000313" key="16">
    <source>
        <dbReference type="Proteomes" id="UP000218139"/>
    </source>
</evidence>
<dbReference type="CDD" id="cd18787">
    <property type="entry name" value="SF2_C_DEAD"/>
    <property type="match status" value="1"/>
</dbReference>
<evidence type="ECO:0000256" key="7">
    <source>
        <dbReference type="SAM" id="MobiDB-lite"/>
    </source>
</evidence>
<dbReference type="PROSITE" id="PS51192">
    <property type="entry name" value="HELICASE_ATP_BIND_1"/>
    <property type="match status" value="1"/>
</dbReference>
<dbReference type="GO" id="GO:0005829">
    <property type="term" value="C:cytosol"/>
    <property type="evidence" value="ECO:0007669"/>
    <property type="project" value="TreeGrafter"/>
</dbReference>
<dbReference type="Proteomes" id="UP000195378">
    <property type="component" value="Chromosome"/>
</dbReference>
<keyword evidence="2 5" id="KW-0378">Hydrolase</keyword>
<dbReference type="GO" id="GO:0006401">
    <property type="term" value="P:RNA catabolic process"/>
    <property type="evidence" value="ECO:0007669"/>
    <property type="project" value="UniProtKB-UniRule"/>
</dbReference>
<comment type="function">
    <text evidence="5">Probable DEAD-box RNA helicase. May work in conjunction with the cold shock proteins to ensure proper initiation of transcription at low and optimal temperatures.</text>
</comment>
<dbReference type="Proteomes" id="UP000218139">
    <property type="component" value="Unassembled WGS sequence"/>
</dbReference>
<feature type="compositionally biased region" description="Basic residues" evidence="7">
    <location>
        <begin position="400"/>
        <end position="421"/>
    </location>
</feature>
<dbReference type="GO" id="GO:0005840">
    <property type="term" value="C:ribosome"/>
    <property type="evidence" value="ECO:0007669"/>
    <property type="project" value="TreeGrafter"/>
</dbReference>
<evidence type="ECO:0000256" key="5">
    <source>
        <dbReference type="HAMAP-Rule" id="MF_01494"/>
    </source>
</evidence>
<dbReference type="Pfam" id="PF00271">
    <property type="entry name" value="Helicase_C"/>
    <property type="match status" value="1"/>
</dbReference>
<dbReference type="GO" id="GO:0016787">
    <property type="term" value="F:hydrolase activity"/>
    <property type="evidence" value="ECO:0007669"/>
    <property type="project" value="UniProtKB-KW"/>
</dbReference>
<gene>
    <name evidence="11" type="primary">srmB</name>
    <name evidence="5" type="synonym">cshB</name>
    <name evidence="13" type="ORF">A8C52_09355</name>
    <name evidence="12" type="ORF">B7R82_03550</name>
    <name evidence="11" type="ORF">LSJ_1103c</name>
</gene>
<keyword evidence="5" id="KW-0346">Stress response</keyword>
<feature type="domain" description="Helicase C-terminal" evidence="9">
    <location>
        <begin position="233"/>
        <end position="374"/>
    </location>
</feature>
<evidence type="ECO:0000313" key="14">
    <source>
        <dbReference type="Proteomes" id="UP000029488"/>
    </source>
</evidence>
<evidence type="ECO:0000256" key="3">
    <source>
        <dbReference type="ARBA" id="ARBA00022806"/>
    </source>
</evidence>
<feature type="domain" description="Helicase ATP-binding" evidence="8">
    <location>
        <begin position="33"/>
        <end position="206"/>
    </location>
</feature>
<dbReference type="EMBL" id="LXZO01000105">
    <property type="protein sequence ID" value="PAY45437.1"/>
    <property type="molecule type" value="Genomic_DNA"/>
</dbReference>
<dbReference type="EMBL" id="CP020858">
    <property type="protein sequence ID" value="ARU19115.1"/>
    <property type="molecule type" value="Genomic_DNA"/>
</dbReference>
<dbReference type="PROSITE" id="PS51195">
    <property type="entry name" value="Q_MOTIF"/>
    <property type="match status" value="1"/>
</dbReference>
<accession>A0A089QIH0</accession>
<dbReference type="SUPFAM" id="SSF52540">
    <property type="entry name" value="P-loop containing nucleoside triphosphate hydrolases"/>
    <property type="match status" value="1"/>
</dbReference>
<keyword evidence="3 5" id="KW-0347">Helicase</keyword>
<dbReference type="SMART" id="SM00490">
    <property type="entry name" value="HELICc"/>
    <property type="match status" value="1"/>
</dbReference>
<dbReference type="InterPro" id="IPR001650">
    <property type="entry name" value="Helicase_C-like"/>
</dbReference>
<dbReference type="Gene3D" id="3.40.50.300">
    <property type="entry name" value="P-loop containing nucleotide triphosphate hydrolases"/>
    <property type="match status" value="2"/>
</dbReference>
<evidence type="ECO:0000313" key="11">
    <source>
        <dbReference type="EMBL" id="AIR10776.1"/>
    </source>
</evidence>
<organism evidence="11 14">
    <name type="scientific">Ligilactobacillus salivarius</name>
    <dbReference type="NCBI Taxonomy" id="1624"/>
    <lineage>
        <taxon>Bacteria</taxon>
        <taxon>Bacillati</taxon>
        <taxon>Bacillota</taxon>
        <taxon>Bacilli</taxon>
        <taxon>Lactobacillales</taxon>
        <taxon>Lactobacillaceae</taxon>
        <taxon>Ligilactobacillus</taxon>
    </lineage>
</organism>
<name>A0A089QIH0_9LACO</name>
<dbReference type="GO" id="GO:0003724">
    <property type="term" value="F:RNA helicase activity"/>
    <property type="evidence" value="ECO:0007669"/>
    <property type="project" value="UniProtKB-UniRule"/>
</dbReference>
<comment type="similarity">
    <text evidence="5">Belongs to the DEAD box helicase family. CshB subfamily.</text>
</comment>
<dbReference type="HAMAP" id="MF_01494">
    <property type="entry name" value="DEAD_helicase_CshB"/>
    <property type="match status" value="1"/>
</dbReference>
<keyword evidence="1 5" id="KW-0547">Nucleotide-binding</keyword>